<dbReference type="InterPro" id="IPR003313">
    <property type="entry name" value="AraC-bd"/>
</dbReference>
<dbReference type="EMBL" id="JBHTIS010003222">
    <property type="protein sequence ID" value="MFD1050958.1"/>
    <property type="molecule type" value="Genomic_DNA"/>
</dbReference>
<feature type="non-terminal residue" evidence="3">
    <location>
        <position position="81"/>
    </location>
</feature>
<reference evidence="4" key="1">
    <citation type="journal article" date="2019" name="Int. J. Syst. Evol. Microbiol.">
        <title>The Global Catalogue of Microorganisms (GCM) 10K type strain sequencing project: providing services to taxonomists for standard genome sequencing and annotation.</title>
        <authorList>
            <consortium name="The Broad Institute Genomics Platform"/>
            <consortium name="The Broad Institute Genome Sequencing Center for Infectious Disease"/>
            <person name="Wu L."/>
            <person name="Ma J."/>
        </authorList>
    </citation>
    <scope>NUCLEOTIDE SEQUENCE [LARGE SCALE GENOMIC DNA]</scope>
    <source>
        <strain evidence="4">JCM 31486</strain>
    </source>
</reference>
<name>A0ABW3MK05_9PSEU</name>
<evidence type="ECO:0000313" key="4">
    <source>
        <dbReference type="Proteomes" id="UP001597045"/>
    </source>
</evidence>
<organism evidence="3 4">
    <name type="scientific">Kibdelosporangium lantanae</name>
    <dbReference type="NCBI Taxonomy" id="1497396"/>
    <lineage>
        <taxon>Bacteria</taxon>
        <taxon>Bacillati</taxon>
        <taxon>Actinomycetota</taxon>
        <taxon>Actinomycetes</taxon>
        <taxon>Pseudonocardiales</taxon>
        <taxon>Pseudonocardiaceae</taxon>
        <taxon>Kibdelosporangium</taxon>
    </lineage>
</organism>
<gene>
    <name evidence="3" type="ORF">ACFQ1S_38240</name>
</gene>
<feature type="domain" description="AraC-type arabinose-binding/dimerisation" evidence="2">
    <location>
        <begin position="17"/>
        <end position="79"/>
    </location>
</feature>
<protein>
    <submittedName>
        <fullName evidence="3">AraC family ligand binding domain-containing protein</fullName>
    </submittedName>
</protein>
<keyword evidence="1" id="KW-0238">DNA-binding</keyword>
<evidence type="ECO:0000313" key="3">
    <source>
        <dbReference type="EMBL" id="MFD1050958.1"/>
    </source>
</evidence>
<comment type="caution">
    <text evidence="3">The sequence shown here is derived from an EMBL/GenBank/DDBJ whole genome shotgun (WGS) entry which is preliminary data.</text>
</comment>
<dbReference type="Pfam" id="PF02311">
    <property type="entry name" value="AraC_binding"/>
    <property type="match status" value="1"/>
</dbReference>
<accession>A0ABW3MK05</accession>
<proteinExistence type="predicted"/>
<dbReference type="InterPro" id="IPR037923">
    <property type="entry name" value="HTH-like"/>
</dbReference>
<sequence length="81" mass="9209">MAGETAVRAWRPDVPGVTEVFHAHFTHHAYPLHTHTVWTLLILDDGVLRFDLDRHDHGTLRSQVLLLPPHVPHDGRTATPR</sequence>
<dbReference type="Proteomes" id="UP001597045">
    <property type="component" value="Unassembled WGS sequence"/>
</dbReference>
<dbReference type="SUPFAM" id="SSF51215">
    <property type="entry name" value="Regulatory protein AraC"/>
    <property type="match status" value="1"/>
</dbReference>
<keyword evidence="4" id="KW-1185">Reference proteome</keyword>
<evidence type="ECO:0000259" key="2">
    <source>
        <dbReference type="Pfam" id="PF02311"/>
    </source>
</evidence>
<evidence type="ECO:0000256" key="1">
    <source>
        <dbReference type="ARBA" id="ARBA00023125"/>
    </source>
</evidence>